<dbReference type="Gene3D" id="2.10.260.10">
    <property type="match status" value="1"/>
</dbReference>
<sequence length="110" mass="12182">MAGILSPCPESTLTDRYQTTVPDPVRKALGLNKRDKICYTIEPDGKVWISRIDQEEQDPVLGKFLDFLAQDIEKNPQQIQAISSELVGRVQSLVSGVDVDLDAPLLGEDE</sequence>
<keyword evidence="2" id="KW-1185">Reference proteome</keyword>
<dbReference type="SUPFAM" id="SSF89447">
    <property type="entry name" value="AbrB/MazE/MraZ-like"/>
    <property type="match status" value="1"/>
</dbReference>
<dbReference type="InterPro" id="IPR037914">
    <property type="entry name" value="SpoVT-AbrB_sf"/>
</dbReference>
<protein>
    <submittedName>
        <fullName evidence="1">Type II toxin-antitoxin system PrlF family antitoxin</fullName>
    </submittedName>
</protein>
<evidence type="ECO:0000313" key="1">
    <source>
        <dbReference type="EMBL" id="MBE9253494.1"/>
    </source>
</evidence>
<proteinExistence type="predicted"/>
<dbReference type="InterPro" id="IPR031848">
    <property type="entry name" value="PrlF_antitoxin"/>
</dbReference>
<gene>
    <name evidence="1" type="ORF">IQ217_06410</name>
</gene>
<name>A0ABR9VQ70_9SYNC</name>
<dbReference type="RefSeq" id="WP_194019311.1">
    <property type="nucleotide sequence ID" value="NZ_JADEVV010000013.1"/>
</dbReference>
<accession>A0ABR9VQ70</accession>
<reference evidence="1 2" key="1">
    <citation type="submission" date="2020-10" db="EMBL/GenBank/DDBJ databases">
        <authorList>
            <person name="Castelo-Branco R."/>
            <person name="Eusebio N."/>
            <person name="Adriana R."/>
            <person name="Vieira A."/>
            <person name="Brugerolle De Fraissinette N."/>
            <person name="Rezende De Castro R."/>
            <person name="Schneider M.P."/>
            <person name="Vasconcelos V."/>
            <person name="Leao P.N."/>
        </authorList>
    </citation>
    <scope>NUCLEOTIDE SEQUENCE [LARGE SCALE GENOMIC DNA]</scope>
    <source>
        <strain evidence="1 2">LEGE 00031</strain>
    </source>
</reference>
<dbReference type="EMBL" id="JADEVV010000013">
    <property type="protein sequence ID" value="MBE9253494.1"/>
    <property type="molecule type" value="Genomic_DNA"/>
</dbReference>
<dbReference type="NCBIfam" id="NF007429">
    <property type="entry name" value="PRK09974.1"/>
    <property type="match status" value="1"/>
</dbReference>
<comment type="caution">
    <text evidence="1">The sequence shown here is derived from an EMBL/GenBank/DDBJ whole genome shotgun (WGS) entry which is preliminary data.</text>
</comment>
<dbReference type="Proteomes" id="UP000658720">
    <property type="component" value="Unassembled WGS sequence"/>
</dbReference>
<dbReference type="Pfam" id="PF15937">
    <property type="entry name" value="PrlF_antitoxin"/>
    <property type="match status" value="1"/>
</dbReference>
<organism evidence="1 2">
    <name type="scientific">Synechocystis salina LEGE 00031</name>
    <dbReference type="NCBI Taxonomy" id="1828736"/>
    <lineage>
        <taxon>Bacteria</taxon>
        <taxon>Bacillati</taxon>
        <taxon>Cyanobacteriota</taxon>
        <taxon>Cyanophyceae</taxon>
        <taxon>Synechococcales</taxon>
        <taxon>Merismopediaceae</taxon>
        <taxon>Synechocystis</taxon>
    </lineage>
</organism>
<evidence type="ECO:0000313" key="2">
    <source>
        <dbReference type="Proteomes" id="UP000658720"/>
    </source>
</evidence>